<name>A0A0M4DK84_9BACT</name>
<dbReference type="InterPro" id="IPR023404">
    <property type="entry name" value="rSAM_horseshoe"/>
</dbReference>
<dbReference type="Pfam" id="PF04055">
    <property type="entry name" value="Radical_SAM"/>
    <property type="match status" value="1"/>
</dbReference>
<dbReference type="PATRIC" id="fig|1603606.3.peg.3145"/>
<dbReference type="InterPro" id="IPR007197">
    <property type="entry name" value="rSAM"/>
</dbReference>
<dbReference type="CDD" id="cd01335">
    <property type="entry name" value="Radical_SAM"/>
    <property type="match status" value="1"/>
</dbReference>
<dbReference type="OrthoDB" id="9806827at2"/>
<dbReference type="PANTHER" id="PTHR42731">
    <property type="entry name" value="SLL1084 PROTEIN"/>
    <property type="match status" value="1"/>
</dbReference>
<gene>
    <name evidence="2" type="ORF">DSOUD_2917</name>
</gene>
<dbReference type="Pfam" id="PF19864">
    <property type="entry name" value="Radical_SAM_N2"/>
    <property type="match status" value="1"/>
</dbReference>
<sequence>MSRKLIDKARARLQAECGGEAKPWGGRLRIALVYPNTYHQAMSNLGFLSVHHWINLRDDALCERFFLPDPEDLAEHIKSGYPLFSLESGQFLADFDVVAFSIPFENDYLHLPTLFELGRIPLFAAERKESHPLILCGGICAFLNPEPLAGIMDLFAVGEGEVILPPLLEALVAGEPTRADLLRRLAAVPGVYVPSLYQVDYHADGTLASIRPEGGAPPRVPRQWMADLDGTQSRSFILTPDTEFSDMALTEISRGCSRGCRFCAAGYLYLPPRERSLANLLPQIEAGLCERGKVGLVSAAVADHSQFEEISAAILAREGKISVASLRIDSLGEAEVAALHASGHRTVALAPEAGSQRMRDLINKGLDEEQILHAVDLLAGGGIPNLKLYFLIGLPTEEMADIEEMLELTVAIRERWIAHGKKAGHLGNITLSVNPFIPKPFTPFQWAPMEKGSSLEKKVRRIRSVIARLPNTTVFFESLRSATLQAFLSRGDRRIGETLPHLAAGKNLNAACRAVGLDPSFYVHRQRGEDELFPWEVLDSGVERDYLWREYRRGIEGVFTPRCTPSCRRCGVCG</sequence>
<keyword evidence="3" id="KW-1185">Reference proteome</keyword>
<accession>A0A0M4DK84</accession>
<dbReference type="SMART" id="SM00729">
    <property type="entry name" value="Elp3"/>
    <property type="match status" value="1"/>
</dbReference>
<dbReference type="RefSeq" id="WP_053551641.1">
    <property type="nucleotide sequence ID" value="NZ_CP010802.1"/>
</dbReference>
<evidence type="ECO:0000313" key="2">
    <source>
        <dbReference type="EMBL" id="ALC17645.1"/>
    </source>
</evidence>
<feature type="domain" description="Radical SAM core" evidence="1">
    <location>
        <begin position="242"/>
        <end position="477"/>
    </location>
</feature>
<dbReference type="GO" id="GO:0003824">
    <property type="term" value="F:catalytic activity"/>
    <property type="evidence" value="ECO:0007669"/>
    <property type="project" value="InterPro"/>
</dbReference>
<dbReference type="SFLD" id="SFLDG01082">
    <property type="entry name" value="B12-binding_domain_containing"/>
    <property type="match status" value="1"/>
</dbReference>
<dbReference type="Gene3D" id="3.80.30.20">
    <property type="entry name" value="tm_1862 like domain"/>
    <property type="match status" value="1"/>
</dbReference>
<dbReference type="SFLD" id="SFLDS00029">
    <property type="entry name" value="Radical_SAM"/>
    <property type="match status" value="1"/>
</dbReference>
<dbReference type="InterPro" id="IPR045784">
    <property type="entry name" value="Radical_SAM_N2"/>
</dbReference>
<dbReference type="PROSITE" id="PS51918">
    <property type="entry name" value="RADICAL_SAM"/>
    <property type="match status" value="1"/>
</dbReference>
<dbReference type="Proteomes" id="UP000057158">
    <property type="component" value="Chromosome"/>
</dbReference>
<dbReference type="SUPFAM" id="SSF102114">
    <property type="entry name" value="Radical SAM enzymes"/>
    <property type="match status" value="1"/>
</dbReference>
<evidence type="ECO:0000259" key="1">
    <source>
        <dbReference type="PROSITE" id="PS51918"/>
    </source>
</evidence>
<proteinExistence type="predicted"/>
<protein>
    <submittedName>
        <fullName evidence="2">Radical SAM protein</fullName>
    </submittedName>
</protein>
<dbReference type="GO" id="GO:0051536">
    <property type="term" value="F:iron-sulfur cluster binding"/>
    <property type="evidence" value="ECO:0007669"/>
    <property type="project" value="InterPro"/>
</dbReference>
<reference evidence="2 3" key="1">
    <citation type="submission" date="2015-07" db="EMBL/GenBank/DDBJ databases">
        <title>Isolation and Genomic Characterization of a Novel Halophilic Metal-Reducing Deltaproteobacterium from the Deep Subsurface.</title>
        <authorList>
            <person name="Badalamenti J.P."/>
            <person name="Summers Z.M."/>
            <person name="Gralnick J.A."/>
            <person name="Bond D.R."/>
        </authorList>
    </citation>
    <scope>NUCLEOTIDE SEQUENCE [LARGE SCALE GENOMIC DNA]</scope>
    <source>
        <strain evidence="2 3">WTL</strain>
    </source>
</reference>
<organism evidence="2 3">
    <name type="scientific">Desulfuromonas soudanensis</name>
    <dbReference type="NCBI Taxonomy" id="1603606"/>
    <lineage>
        <taxon>Bacteria</taxon>
        <taxon>Pseudomonadati</taxon>
        <taxon>Thermodesulfobacteriota</taxon>
        <taxon>Desulfuromonadia</taxon>
        <taxon>Desulfuromonadales</taxon>
        <taxon>Desulfuromonadaceae</taxon>
        <taxon>Desulfuromonas</taxon>
    </lineage>
</organism>
<dbReference type="EMBL" id="CP010802">
    <property type="protein sequence ID" value="ALC17645.1"/>
    <property type="molecule type" value="Genomic_DNA"/>
</dbReference>
<evidence type="ECO:0000313" key="3">
    <source>
        <dbReference type="Proteomes" id="UP000057158"/>
    </source>
</evidence>
<dbReference type="PANTHER" id="PTHR42731:SF5">
    <property type="entry name" value="RADICAL SAM DOMAIN PROTEIN"/>
    <property type="match status" value="1"/>
</dbReference>
<dbReference type="InterPro" id="IPR006638">
    <property type="entry name" value="Elp3/MiaA/NifB-like_rSAM"/>
</dbReference>
<dbReference type="KEGG" id="des:DSOUD_2917"/>
<dbReference type="STRING" id="1603606.DSOUD_2917"/>
<dbReference type="InterPro" id="IPR058240">
    <property type="entry name" value="rSAM_sf"/>
</dbReference>
<dbReference type="AlphaFoldDB" id="A0A0M4DK84"/>